<dbReference type="InterPro" id="IPR001675">
    <property type="entry name" value="Glyco_trans_29"/>
</dbReference>
<evidence type="ECO:0000256" key="10">
    <source>
        <dbReference type="ARBA" id="ARBA00023180"/>
    </source>
</evidence>
<feature type="transmembrane region" description="Helical" evidence="12">
    <location>
        <begin position="69"/>
        <end position="90"/>
    </location>
</feature>
<evidence type="ECO:0000256" key="6">
    <source>
        <dbReference type="ARBA" id="ARBA00022968"/>
    </source>
</evidence>
<reference evidence="13" key="1">
    <citation type="submission" date="2021-01" db="EMBL/GenBank/DDBJ databases">
        <authorList>
            <person name="Corre E."/>
            <person name="Pelletier E."/>
            <person name="Niang G."/>
            <person name="Scheremetjew M."/>
            <person name="Finn R."/>
            <person name="Kale V."/>
            <person name="Holt S."/>
            <person name="Cochrane G."/>
            <person name="Meng A."/>
            <person name="Brown T."/>
            <person name="Cohen L."/>
        </authorList>
    </citation>
    <scope>NUCLEOTIDE SEQUENCE</scope>
    <source>
        <strain evidence="13">SL-175</strain>
    </source>
</reference>
<evidence type="ECO:0000256" key="7">
    <source>
        <dbReference type="ARBA" id="ARBA00022989"/>
    </source>
</evidence>
<dbReference type="PANTHER" id="PTHR11987">
    <property type="entry name" value="ALPHA-2,8-SIALYLTRANSFERASE"/>
    <property type="match status" value="1"/>
</dbReference>
<evidence type="ECO:0000256" key="8">
    <source>
        <dbReference type="ARBA" id="ARBA00023034"/>
    </source>
</evidence>
<feature type="region of interest" description="Disordered" evidence="11">
    <location>
        <begin position="121"/>
        <end position="147"/>
    </location>
</feature>
<sequence length="555" mass="58264">MRSARWKGSASVAPRAARFLERRQGAGQSGTSAARARMAGGAQQRSILRGFVERVRLAVLLKRTRAARVLFALAVTLLLTGAATYGSWALGVFDEYDPDHPDLLGPRDHLEAAGAIDHHADSAHDFDADPGRSSQRAHPPGSVVRKRGMRSPMFLGKAHQAVLFAAKVHGGDDHAENEEANEVGGGDGGSDGDGDGDSGNGGNGSDGGNGGNVSGIDSSAGGSREKRGGVGRGGAVKQRGCRTPKIRASMRSALRDVRVWRDAFGADVVKRYSWTTCAVVGNSGALLASTHGPAIDAHSAVFRLNAAPTTARLAQRVGKKTQLRLLNMAKAKAYLTSGCSRGLPCAPGSTLVAVRGTPFPLSTNMWVSAHASILAGHVPAPDVRVRTTLAARMNISAGAGSRTSEKVRPLGKVRAGQEIGVAKPPPNVLGAMKVLRQHYRDAYIQRCGAVEAGKFFKGPVTPSSGMFAIVIALSLCNTTSVFGFGTGARAGYQYFHGRQVQSSAHSFDTEKRIIGIMGKSGVVRVNGVVDREEEGKWRAMLRVDKAKLGVLAADD</sequence>
<feature type="region of interest" description="Disordered" evidence="11">
    <location>
        <begin position="174"/>
        <end position="244"/>
    </location>
</feature>
<organism evidence="13">
    <name type="scientific">Mantoniella antarctica</name>
    <dbReference type="NCBI Taxonomy" id="81844"/>
    <lineage>
        <taxon>Eukaryota</taxon>
        <taxon>Viridiplantae</taxon>
        <taxon>Chlorophyta</taxon>
        <taxon>Mamiellophyceae</taxon>
        <taxon>Mamiellales</taxon>
        <taxon>Mamiellaceae</taxon>
        <taxon>Mantoniella</taxon>
    </lineage>
</organism>
<keyword evidence="6" id="KW-0735">Signal-anchor</keyword>
<evidence type="ECO:0000256" key="3">
    <source>
        <dbReference type="ARBA" id="ARBA00022676"/>
    </source>
</evidence>
<dbReference type="InterPro" id="IPR038578">
    <property type="entry name" value="GT29-like_sf"/>
</dbReference>
<keyword evidence="7 12" id="KW-1133">Transmembrane helix</keyword>
<evidence type="ECO:0000256" key="11">
    <source>
        <dbReference type="SAM" id="MobiDB-lite"/>
    </source>
</evidence>
<evidence type="ECO:0000256" key="12">
    <source>
        <dbReference type="SAM" id="Phobius"/>
    </source>
</evidence>
<comment type="similarity">
    <text evidence="2">Belongs to the glycosyltransferase 29 family.</text>
</comment>
<evidence type="ECO:0000256" key="9">
    <source>
        <dbReference type="ARBA" id="ARBA00023136"/>
    </source>
</evidence>
<keyword evidence="4" id="KW-0808">Transferase</keyword>
<feature type="compositionally biased region" description="Basic and acidic residues" evidence="11">
    <location>
        <begin position="121"/>
        <end position="130"/>
    </location>
</feature>
<dbReference type="GO" id="GO:0008373">
    <property type="term" value="F:sialyltransferase activity"/>
    <property type="evidence" value="ECO:0007669"/>
    <property type="project" value="InterPro"/>
</dbReference>
<keyword evidence="9 12" id="KW-0472">Membrane</keyword>
<evidence type="ECO:0000313" key="13">
    <source>
        <dbReference type="EMBL" id="CAD8707203.1"/>
    </source>
</evidence>
<evidence type="ECO:0000256" key="2">
    <source>
        <dbReference type="ARBA" id="ARBA00006003"/>
    </source>
</evidence>
<comment type="subcellular location">
    <subcellularLocation>
        <location evidence="1">Golgi apparatus membrane</location>
        <topology evidence="1">Single-pass type II membrane protein</topology>
    </subcellularLocation>
</comment>
<dbReference type="Gene3D" id="3.90.1480.20">
    <property type="entry name" value="Glycosyl transferase family 29"/>
    <property type="match status" value="1"/>
</dbReference>
<name>A0A7S0SIW6_9CHLO</name>
<keyword evidence="3" id="KW-0328">Glycosyltransferase</keyword>
<gene>
    <name evidence="13" type="ORF">MANT1106_LOCUS9886</name>
</gene>
<dbReference type="Pfam" id="PF00777">
    <property type="entry name" value="Glyco_transf_29"/>
    <property type="match status" value="2"/>
</dbReference>
<evidence type="ECO:0000256" key="5">
    <source>
        <dbReference type="ARBA" id="ARBA00022692"/>
    </source>
</evidence>
<proteinExistence type="inferred from homology"/>
<dbReference type="InterPro" id="IPR050943">
    <property type="entry name" value="Glycosyltr_29_Sialyltrsf"/>
</dbReference>
<evidence type="ECO:0000256" key="1">
    <source>
        <dbReference type="ARBA" id="ARBA00004323"/>
    </source>
</evidence>
<protein>
    <submittedName>
        <fullName evidence="13">Uncharacterized protein</fullName>
    </submittedName>
</protein>
<keyword evidence="5 12" id="KW-0812">Transmembrane</keyword>
<dbReference type="PANTHER" id="PTHR11987:SF36">
    <property type="entry name" value="SIA-ALPHA-2,3-GAL-BETA-1,4-GLCNAC-R:ALPHA 2,8-SIALYLTRANSFERASE"/>
    <property type="match status" value="1"/>
</dbReference>
<dbReference type="AlphaFoldDB" id="A0A7S0SIW6"/>
<feature type="compositionally biased region" description="Gly residues" evidence="11">
    <location>
        <begin position="197"/>
        <end position="213"/>
    </location>
</feature>
<accession>A0A7S0SIW6</accession>
<keyword evidence="10" id="KW-0325">Glycoprotein</keyword>
<keyword evidence="8" id="KW-0333">Golgi apparatus</keyword>
<dbReference type="GO" id="GO:0000139">
    <property type="term" value="C:Golgi membrane"/>
    <property type="evidence" value="ECO:0007669"/>
    <property type="project" value="UniProtKB-SubCell"/>
</dbReference>
<evidence type="ECO:0000256" key="4">
    <source>
        <dbReference type="ARBA" id="ARBA00022679"/>
    </source>
</evidence>
<dbReference type="EMBL" id="HBFC01016688">
    <property type="protein sequence ID" value="CAD8707203.1"/>
    <property type="molecule type" value="Transcribed_RNA"/>
</dbReference>